<feature type="signal peptide" evidence="5">
    <location>
        <begin position="1"/>
        <end position="19"/>
    </location>
</feature>
<name>A0A4V1YHR9_BACUN</name>
<dbReference type="RefSeq" id="WP_130081475.1">
    <property type="nucleotide sequence ID" value="NZ_CAKOCG010000021.1"/>
</dbReference>
<comment type="caution">
    <text evidence="6">The sequence shown here is derived from an EMBL/GenBank/DDBJ whole genome shotgun (WGS) entry which is preliminary data.</text>
</comment>
<dbReference type="GO" id="GO:0005975">
    <property type="term" value="P:carbohydrate metabolic process"/>
    <property type="evidence" value="ECO:0007669"/>
    <property type="project" value="InterPro"/>
</dbReference>
<dbReference type="PANTHER" id="PTHR22925:SF3">
    <property type="entry name" value="GLYCOSYL HYDROLASE FAMILY PROTEIN 43"/>
    <property type="match status" value="1"/>
</dbReference>
<evidence type="ECO:0000256" key="5">
    <source>
        <dbReference type="SAM" id="SignalP"/>
    </source>
</evidence>
<evidence type="ECO:0000256" key="1">
    <source>
        <dbReference type="ARBA" id="ARBA00009865"/>
    </source>
</evidence>
<feature type="chain" id="PRO_5043198920" evidence="5">
    <location>
        <begin position="20"/>
        <end position="378"/>
    </location>
</feature>
<reference evidence="6 7" key="1">
    <citation type="journal article" date="2019" name="Nat. Med.">
        <title>A library of human gut bacterial isolates paired with longitudinal multiomics data enables mechanistic microbiome research.</title>
        <authorList>
            <person name="Poyet M."/>
            <person name="Groussin M."/>
            <person name="Gibbons S.M."/>
            <person name="Avila-Pacheco J."/>
            <person name="Jiang X."/>
            <person name="Kearney S.M."/>
            <person name="Perrotta A.R."/>
            <person name="Berdy B."/>
            <person name="Zhao S."/>
            <person name="Lieberman T.D."/>
            <person name="Swanson P.K."/>
            <person name="Smith M."/>
            <person name="Roesemann S."/>
            <person name="Alexander J.E."/>
            <person name="Rich S.A."/>
            <person name="Livny J."/>
            <person name="Vlamakis H."/>
            <person name="Clish C."/>
            <person name="Bullock K."/>
            <person name="Deik A."/>
            <person name="Scott J."/>
            <person name="Pierce K.A."/>
            <person name="Xavier R.J."/>
            <person name="Alm E.J."/>
        </authorList>
    </citation>
    <scope>NUCLEOTIDE SEQUENCE [LARGE SCALE GENOMIC DNA]</scope>
    <source>
        <strain evidence="6 7">BIOML-A6</strain>
    </source>
</reference>
<dbReference type="GO" id="GO:0004553">
    <property type="term" value="F:hydrolase activity, hydrolyzing O-glycosyl compounds"/>
    <property type="evidence" value="ECO:0007669"/>
    <property type="project" value="InterPro"/>
</dbReference>
<accession>A0A4V1YHR9</accession>
<comment type="similarity">
    <text evidence="1 4">Belongs to the glycosyl hydrolase 43 family.</text>
</comment>
<dbReference type="Proteomes" id="UP000431575">
    <property type="component" value="Unassembled WGS sequence"/>
</dbReference>
<evidence type="ECO:0000313" key="6">
    <source>
        <dbReference type="EMBL" id="KAB4238975.1"/>
    </source>
</evidence>
<protein>
    <submittedName>
        <fullName evidence="6">Family 43 glycosylhydrolase</fullName>
    </submittedName>
</protein>
<evidence type="ECO:0000256" key="2">
    <source>
        <dbReference type="ARBA" id="ARBA00022801"/>
    </source>
</evidence>
<dbReference type="InterPro" id="IPR023296">
    <property type="entry name" value="Glyco_hydro_beta-prop_sf"/>
</dbReference>
<sequence length="378" mass="43196">MNKKLFCIICLLWPLLAYSQKYHSFRPGELWLDNNGVHINAHGGGFIFYNNKYYWFGEHKIEGEKGNYAQVGVHCYSSSDLYNWNDEGIALKVSSEPNSDIAQGCILERPKVIYNPNTKKFVMWFHLEPKGKGYTGALSGIATANKITGPYTFIRSTRTTPGCYPVNVLDLHKCPVKQSTIDKKLYGGGLNGEHPDTLNILGRDFKEGQMARDMQLFVDDNGKAYHIFASETNSTIHIAELTDDFLDYTGKYVRAFVNRYMEAPAIFKKDGLYYFMGSGCTGWKPNAARSAVAPSIWGPWTELGNPCQGENSETTFHSQSTYILPVSGRKNVFIYIGDRWNPQNAIDGRYIWLPIDFQDNRFNIHWHNEWDLKYFDCK</sequence>
<dbReference type="Gene3D" id="2.115.10.20">
    <property type="entry name" value="Glycosyl hydrolase domain, family 43"/>
    <property type="match status" value="1"/>
</dbReference>
<gene>
    <name evidence="6" type="ORF">GAP41_17165</name>
</gene>
<keyword evidence="3 4" id="KW-0326">Glycosidase</keyword>
<keyword evidence="5" id="KW-0732">Signal</keyword>
<dbReference type="CDD" id="cd18825">
    <property type="entry name" value="GH43_CtGH43-like"/>
    <property type="match status" value="1"/>
</dbReference>
<keyword evidence="2 4" id="KW-0378">Hydrolase</keyword>
<dbReference type="InterPro" id="IPR006710">
    <property type="entry name" value="Glyco_hydro_43"/>
</dbReference>
<dbReference type="EMBL" id="WCTM01000012">
    <property type="protein sequence ID" value="KAB4238975.1"/>
    <property type="molecule type" value="Genomic_DNA"/>
</dbReference>
<evidence type="ECO:0000256" key="3">
    <source>
        <dbReference type="ARBA" id="ARBA00023295"/>
    </source>
</evidence>
<dbReference type="PANTHER" id="PTHR22925">
    <property type="entry name" value="GLYCOSYL HYDROLASE 43 FAMILY MEMBER"/>
    <property type="match status" value="1"/>
</dbReference>
<dbReference type="Pfam" id="PF04616">
    <property type="entry name" value="Glyco_hydro_43"/>
    <property type="match status" value="1"/>
</dbReference>
<dbReference type="SUPFAM" id="SSF75005">
    <property type="entry name" value="Arabinanase/levansucrase/invertase"/>
    <property type="match status" value="1"/>
</dbReference>
<dbReference type="AlphaFoldDB" id="A0A4V1YHR9"/>
<evidence type="ECO:0000313" key="7">
    <source>
        <dbReference type="Proteomes" id="UP000431575"/>
    </source>
</evidence>
<proteinExistence type="inferred from homology"/>
<evidence type="ECO:0000256" key="4">
    <source>
        <dbReference type="RuleBase" id="RU361187"/>
    </source>
</evidence>
<organism evidence="6 7">
    <name type="scientific">Bacteroides uniformis</name>
    <dbReference type="NCBI Taxonomy" id="820"/>
    <lineage>
        <taxon>Bacteria</taxon>
        <taxon>Pseudomonadati</taxon>
        <taxon>Bacteroidota</taxon>
        <taxon>Bacteroidia</taxon>
        <taxon>Bacteroidales</taxon>
        <taxon>Bacteroidaceae</taxon>
        <taxon>Bacteroides</taxon>
    </lineage>
</organism>